<dbReference type="RefSeq" id="WP_195130358.1">
    <property type="nucleotide sequence ID" value="NZ_JADLQX010000011.1"/>
</dbReference>
<evidence type="ECO:0000259" key="1">
    <source>
        <dbReference type="Pfam" id="PF14280"/>
    </source>
</evidence>
<gene>
    <name evidence="2" type="ORF">IU459_16165</name>
</gene>
<evidence type="ECO:0000313" key="2">
    <source>
        <dbReference type="EMBL" id="MBF6299065.1"/>
    </source>
</evidence>
<dbReference type="EMBL" id="JADLQX010000011">
    <property type="protein sequence ID" value="MBF6299065.1"/>
    <property type="molecule type" value="Genomic_DNA"/>
</dbReference>
<sequence>MSIAKLQRAFLSVGWTVEELHKDYGEDLQVRIFHEGEATPYLFFVQAKHVANAARYRTKDGRYISYPFERQHLEIWEDFSEPVILTLWDVETDQIYWDMAQSLEWPPTNRKTRQCTVRFPSDNILDQDGLERIEARTIHRASRFEIHKSGTDNLIQRFQELFDVEIDYDAHHEYLSVTLPNGEVDFTYFGTKAVMMQKLEEETGLEPTEIFQKLMAVGTLFALSAANDVPIPVRGRNGAVEVARGIDELMRIVTRNLELIPERNPEVVPAHVLEYLKSPDDWVVIDSLIQKLT</sequence>
<proteinExistence type="predicted"/>
<evidence type="ECO:0000313" key="3">
    <source>
        <dbReference type="Proteomes" id="UP000702209"/>
    </source>
</evidence>
<dbReference type="InterPro" id="IPR025375">
    <property type="entry name" value="DUF4365"/>
</dbReference>
<organism evidence="2 3">
    <name type="scientific">Nocardia amamiensis</name>
    <dbReference type="NCBI Taxonomy" id="404578"/>
    <lineage>
        <taxon>Bacteria</taxon>
        <taxon>Bacillati</taxon>
        <taxon>Actinomycetota</taxon>
        <taxon>Actinomycetes</taxon>
        <taxon>Mycobacteriales</taxon>
        <taxon>Nocardiaceae</taxon>
        <taxon>Nocardia</taxon>
    </lineage>
</organism>
<protein>
    <submittedName>
        <fullName evidence="2">DUF4365 domain-containing protein</fullName>
    </submittedName>
</protein>
<name>A0ABS0CR16_9NOCA</name>
<feature type="domain" description="DUF4365" evidence="1">
    <location>
        <begin position="2"/>
        <end position="135"/>
    </location>
</feature>
<comment type="caution">
    <text evidence="2">The sequence shown here is derived from an EMBL/GenBank/DDBJ whole genome shotgun (WGS) entry which is preliminary data.</text>
</comment>
<dbReference type="Pfam" id="PF14280">
    <property type="entry name" value="DUF4365"/>
    <property type="match status" value="1"/>
</dbReference>
<keyword evidence="3" id="KW-1185">Reference proteome</keyword>
<accession>A0ABS0CR16</accession>
<reference evidence="2 3" key="1">
    <citation type="submission" date="2020-10" db="EMBL/GenBank/DDBJ databases">
        <title>Identification of Nocardia species via Next-generation sequencing and recognition of intraspecies genetic diversity.</title>
        <authorList>
            <person name="Li P."/>
            <person name="Li P."/>
            <person name="Lu B."/>
        </authorList>
    </citation>
    <scope>NUCLEOTIDE SEQUENCE [LARGE SCALE GENOMIC DNA]</scope>
    <source>
        <strain evidence="2 3">BJ06-0157</strain>
    </source>
</reference>
<dbReference type="Proteomes" id="UP000702209">
    <property type="component" value="Unassembled WGS sequence"/>
</dbReference>